<dbReference type="Gene3D" id="3.10.20.90">
    <property type="entry name" value="Phosphatidylinositol 3-kinase Catalytic Subunit, Chain A, domain 1"/>
    <property type="match status" value="1"/>
</dbReference>
<dbReference type="Pfam" id="PF00240">
    <property type="entry name" value="ubiquitin"/>
    <property type="match status" value="1"/>
</dbReference>
<protein>
    <submittedName>
        <fullName evidence="4">Ubiquitin-60S ribosomal protein l40-2</fullName>
    </submittedName>
</protein>
<dbReference type="InterPro" id="IPR029071">
    <property type="entry name" value="Ubiquitin-like_domsf"/>
</dbReference>
<feature type="domain" description="Ubiquitin-like" evidence="3">
    <location>
        <begin position="112"/>
        <end position="171"/>
    </location>
</feature>
<evidence type="ECO:0000256" key="2">
    <source>
        <dbReference type="ARBA" id="ARBA00022843"/>
    </source>
</evidence>
<dbReference type="OrthoDB" id="604226at2759"/>
<proteinExistence type="predicted"/>
<accession>A0A830CHD8</accession>
<dbReference type="GO" id="GO:0003729">
    <property type="term" value="F:mRNA binding"/>
    <property type="evidence" value="ECO:0007669"/>
    <property type="project" value="UniProtKB-ARBA"/>
</dbReference>
<keyword evidence="1" id="KW-1017">Isopeptide bond</keyword>
<keyword evidence="2" id="KW-0832">Ubl conjugation</keyword>
<gene>
    <name evidence="4" type="ORF">PHJA_001600900</name>
</gene>
<reference evidence="4" key="1">
    <citation type="submission" date="2020-07" db="EMBL/GenBank/DDBJ databases">
        <title>Ethylene signaling mediates host invasion by parasitic plants.</title>
        <authorList>
            <person name="Yoshida S."/>
        </authorList>
    </citation>
    <scope>NUCLEOTIDE SEQUENCE</scope>
    <source>
        <strain evidence="4">Okayama</strain>
    </source>
</reference>
<name>A0A830CHD8_9LAMI</name>
<dbReference type="PRINTS" id="PR00348">
    <property type="entry name" value="UBIQUITIN"/>
</dbReference>
<evidence type="ECO:0000313" key="4">
    <source>
        <dbReference type="EMBL" id="GFP94565.1"/>
    </source>
</evidence>
<comment type="caution">
    <text evidence="4">The sequence shown here is derived from an EMBL/GenBank/DDBJ whole genome shotgun (WGS) entry which is preliminary data.</text>
</comment>
<dbReference type="SMART" id="SM00213">
    <property type="entry name" value="UBQ"/>
    <property type="match status" value="1"/>
</dbReference>
<dbReference type="PANTHER" id="PTHR10666">
    <property type="entry name" value="UBIQUITIN"/>
    <property type="match status" value="1"/>
</dbReference>
<dbReference type="GO" id="GO:0005840">
    <property type="term" value="C:ribosome"/>
    <property type="evidence" value="ECO:0007669"/>
    <property type="project" value="UniProtKB-KW"/>
</dbReference>
<dbReference type="InterPro" id="IPR019956">
    <property type="entry name" value="Ubiquitin_dom"/>
</dbReference>
<keyword evidence="5" id="KW-1185">Reference proteome</keyword>
<keyword evidence="4" id="KW-0689">Ribosomal protein</keyword>
<organism evidence="4 5">
    <name type="scientific">Phtheirospermum japonicum</name>
    <dbReference type="NCBI Taxonomy" id="374723"/>
    <lineage>
        <taxon>Eukaryota</taxon>
        <taxon>Viridiplantae</taxon>
        <taxon>Streptophyta</taxon>
        <taxon>Embryophyta</taxon>
        <taxon>Tracheophyta</taxon>
        <taxon>Spermatophyta</taxon>
        <taxon>Magnoliopsida</taxon>
        <taxon>eudicotyledons</taxon>
        <taxon>Gunneridae</taxon>
        <taxon>Pentapetalae</taxon>
        <taxon>asterids</taxon>
        <taxon>lamiids</taxon>
        <taxon>Lamiales</taxon>
        <taxon>Orobanchaceae</taxon>
        <taxon>Orobanchaceae incertae sedis</taxon>
        <taxon>Phtheirospermum</taxon>
    </lineage>
</organism>
<evidence type="ECO:0000259" key="3">
    <source>
        <dbReference type="PROSITE" id="PS50053"/>
    </source>
</evidence>
<dbReference type="PROSITE" id="PS50053">
    <property type="entry name" value="UBIQUITIN_2"/>
    <property type="match status" value="1"/>
</dbReference>
<dbReference type="EMBL" id="BMAC01000357">
    <property type="protein sequence ID" value="GFP94565.1"/>
    <property type="molecule type" value="Genomic_DNA"/>
</dbReference>
<keyword evidence="4" id="KW-0687">Ribonucleoprotein</keyword>
<dbReference type="AlphaFoldDB" id="A0A830CHD8"/>
<dbReference type="InterPro" id="IPR050158">
    <property type="entry name" value="Ubiquitin_ubiquitin-like"/>
</dbReference>
<sequence>MRYDPNPIERSLAHAYVQMYFIDRRWRRQLRWQFSNQSNSDAIVTQVFGDVGNAVESGMMIQILSPILDCAPLFLKPTHYHRHELGTATKVQLSQDIGMRGFVVSSKAGKWLRIVVITLEVEFSDTIDNVKARIQDKQGIPSDQQCLIFVAKQLEDGAFFRRSDFLAELHIRLKTHEKMQETNCLLFGPIFEEDGAFFRRSDFLAELHIRFKTHEKMQESNCLLFGPIFEAVYLFRRIIHDIYEPYVMQSNPKRSGLHYNRRYGERAKFRSASYSHSSPRKPDQ</sequence>
<evidence type="ECO:0000313" key="5">
    <source>
        <dbReference type="Proteomes" id="UP000653305"/>
    </source>
</evidence>
<evidence type="ECO:0000256" key="1">
    <source>
        <dbReference type="ARBA" id="ARBA00022499"/>
    </source>
</evidence>
<dbReference type="InterPro" id="IPR000626">
    <property type="entry name" value="Ubiquitin-like_dom"/>
</dbReference>
<dbReference type="SUPFAM" id="SSF54236">
    <property type="entry name" value="Ubiquitin-like"/>
    <property type="match status" value="1"/>
</dbReference>
<dbReference type="Proteomes" id="UP000653305">
    <property type="component" value="Unassembled WGS sequence"/>
</dbReference>